<keyword evidence="5" id="KW-0413">Isomerase</keyword>
<dbReference type="SUPFAM" id="SSF54966">
    <property type="entry name" value="RuBisCO, large subunit, small (N-terminal) domain"/>
    <property type="match status" value="1"/>
</dbReference>
<evidence type="ECO:0000256" key="1">
    <source>
        <dbReference type="ARBA" id="ARBA00022605"/>
    </source>
</evidence>
<dbReference type="NCBIfam" id="NF007095">
    <property type="entry name" value="PRK09549.1"/>
    <property type="match status" value="1"/>
</dbReference>
<dbReference type="PANTHER" id="PTHR42704">
    <property type="entry name" value="RIBULOSE BISPHOSPHATE CARBOXYLASE"/>
    <property type="match status" value="1"/>
</dbReference>
<dbReference type="EC" id="5.3.2.5" evidence="6"/>
<keyword evidence="3" id="KW-0460">Magnesium</keyword>
<dbReference type="PANTHER" id="PTHR42704:SF17">
    <property type="entry name" value="RIBULOSE BISPHOSPHATE CARBOXYLASE LARGE CHAIN"/>
    <property type="match status" value="1"/>
</dbReference>
<proteinExistence type="inferred from homology"/>
<sequence length="416" mass="44294">MITNEKGGLFLTMSEQRILVTYLTQAKDLNKKAEAIAVGMTVGSWTDLPAAKQEELKPYLGEAVQAKVLETLANGEQRGLITVSYPVRNFTPDIPSLLTGIFGKLSMDGKIKLMDISLPESLLGHFPGPKFGIDGLRNRLGAHDRPLLMSIFKSCLGLPFDDLKTQFRAQALGGVDLVKDDEIFFADDRAPFLERIKAFKQIALEAEAETGKPVLYAANLTGPVHELNEKAKRAVEAGADCLLFNVLAFGFDALHRLAADPDINIPIMAHPALAGAYYPSPDYGIATPLLLGTLMRIAGADLVLFPSPYGNVALDKNEALKLADHLTKPLEGVRRSFPVPSAGIHPGLVPQLYADFGLDQIVNAGGGIHGHPGGATAGAKAFVAAIEAVTAGRSLQDAAADSAELAIALEKWGGGR</sequence>
<feature type="domain" description="Ribulose bisphosphate carboxylase large subunit ferrodoxin-like N-terminal" evidence="9">
    <location>
        <begin position="15"/>
        <end position="121"/>
    </location>
</feature>
<dbReference type="GO" id="GO:0019509">
    <property type="term" value="P:L-methionine salvage from methylthioadenosine"/>
    <property type="evidence" value="ECO:0007669"/>
    <property type="project" value="UniProtKB-UniRule"/>
</dbReference>
<dbReference type="GO" id="GO:0015977">
    <property type="term" value="P:carbon fixation"/>
    <property type="evidence" value="ECO:0007669"/>
    <property type="project" value="InterPro"/>
</dbReference>
<dbReference type="Gene3D" id="3.20.20.110">
    <property type="entry name" value="Ribulose bisphosphate carboxylase, large subunit, C-terminal domain"/>
    <property type="match status" value="1"/>
</dbReference>
<dbReference type="InterPro" id="IPR000685">
    <property type="entry name" value="RuBisCO_lsu_C"/>
</dbReference>
<keyword evidence="11" id="KW-1185">Reference proteome</keyword>
<evidence type="ECO:0000313" key="11">
    <source>
        <dbReference type="Proteomes" id="UP000017973"/>
    </source>
</evidence>
<comment type="caution">
    <text evidence="10">The sequence shown here is derived from an EMBL/GenBank/DDBJ whole genome shotgun (WGS) entry which is preliminary data.</text>
</comment>
<dbReference type="InterPro" id="IPR036376">
    <property type="entry name" value="RuBisCO_lsu_C_sf"/>
</dbReference>
<dbReference type="CDD" id="cd08209">
    <property type="entry name" value="RLP_DK-MTP-1-P-enolase"/>
    <property type="match status" value="1"/>
</dbReference>
<dbReference type="InterPro" id="IPR017717">
    <property type="entry name" value="Diketo-Methiopentyl-P_enolase"/>
</dbReference>
<evidence type="ECO:0000256" key="7">
    <source>
        <dbReference type="RuleBase" id="RU003834"/>
    </source>
</evidence>
<dbReference type="PATRIC" id="fig|1408254.3.peg.4492"/>
<evidence type="ECO:0000259" key="9">
    <source>
        <dbReference type="Pfam" id="PF02788"/>
    </source>
</evidence>
<keyword evidence="2" id="KW-0479">Metal-binding</keyword>
<dbReference type="EMBL" id="AYJU01000017">
    <property type="protein sequence ID" value="EST53615.1"/>
    <property type="molecule type" value="Genomic_DNA"/>
</dbReference>
<evidence type="ECO:0000313" key="10">
    <source>
        <dbReference type="EMBL" id="EST53615.1"/>
    </source>
</evidence>
<keyword evidence="4" id="KW-0486">Methionine biosynthesis</keyword>
<dbReference type="Pfam" id="PF02788">
    <property type="entry name" value="RuBisCO_large_N"/>
    <property type="match status" value="1"/>
</dbReference>
<dbReference type="SFLD" id="SFLDF00157">
    <property type="entry name" value="2_3-diketo-5-methylthiopentyl"/>
    <property type="match status" value="1"/>
</dbReference>
<dbReference type="NCBIfam" id="TIGR03332">
    <property type="entry name" value="salvage_mtnW"/>
    <property type="match status" value="1"/>
</dbReference>
<dbReference type="InterPro" id="IPR033966">
    <property type="entry name" value="RuBisCO"/>
</dbReference>
<evidence type="ECO:0000256" key="6">
    <source>
        <dbReference type="NCBIfam" id="TIGR03332"/>
    </source>
</evidence>
<evidence type="ECO:0000259" key="8">
    <source>
        <dbReference type="Pfam" id="PF00016"/>
    </source>
</evidence>
<comment type="similarity">
    <text evidence="7">Belongs to the RuBisCO large chain family.</text>
</comment>
<accession>V6M6W5</accession>
<dbReference type="HOGENOM" id="CLU_031450_3_1_9"/>
<keyword evidence="1" id="KW-0028">Amino-acid biosynthesis</keyword>
<dbReference type="SFLD" id="SFLDG00301">
    <property type="entry name" value="RuBisCO-like_proteins"/>
    <property type="match status" value="1"/>
</dbReference>
<dbReference type="GO" id="GO:0016984">
    <property type="term" value="F:ribulose-bisphosphate carboxylase activity"/>
    <property type="evidence" value="ECO:0007669"/>
    <property type="project" value="InterPro"/>
</dbReference>
<dbReference type="GO" id="GO:0000287">
    <property type="term" value="F:magnesium ion binding"/>
    <property type="evidence" value="ECO:0007669"/>
    <property type="project" value="InterPro"/>
</dbReference>
<protein>
    <recommendedName>
        <fullName evidence="6">2,3-diketo-5-methylthiopentyl-1-phosphate enolase</fullName>
        <ecNumber evidence="6">5.3.2.5</ecNumber>
    </recommendedName>
</protein>
<dbReference type="Proteomes" id="UP000017973">
    <property type="component" value="Unassembled WGS sequence"/>
</dbReference>
<dbReference type="STRING" id="1408254.T458_22875"/>
<evidence type="ECO:0000256" key="2">
    <source>
        <dbReference type="ARBA" id="ARBA00022723"/>
    </source>
</evidence>
<dbReference type="Pfam" id="PF00016">
    <property type="entry name" value="RuBisCO_large"/>
    <property type="match status" value="1"/>
</dbReference>
<dbReference type="InterPro" id="IPR017443">
    <property type="entry name" value="RuBisCO_lsu_fd_N"/>
</dbReference>
<feature type="domain" description="Ribulose bisphosphate carboxylase large subunit C-terminal" evidence="8">
    <location>
        <begin position="132"/>
        <end position="412"/>
    </location>
</feature>
<dbReference type="AlphaFoldDB" id="V6M6W5"/>
<dbReference type="eggNOG" id="COG1850">
    <property type="taxonomic scope" value="Bacteria"/>
</dbReference>
<reference evidence="10 11" key="1">
    <citation type="journal article" date="2014" name="Genome Announc.">
        <title>Draft Genome Sequence of Brevibacillus panacihumi Strain W25, a Halotolerant Hydrocarbon-Degrading Bacterium.</title>
        <authorList>
            <person name="Wang X."/>
            <person name="Jin D."/>
            <person name="Zhou L."/>
            <person name="Wu L."/>
            <person name="An W."/>
            <person name="Chen Y."/>
            <person name="Zhao L."/>
        </authorList>
    </citation>
    <scope>NUCLEOTIDE SEQUENCE [LARGE SCALE GENOMIC DNA]</scope>
    <source>
        <strain evidence="10 11">W25</strain>
    </source>
</reference>
<name>V6M6W5_9BACL</name>
<dbReference type="SUPFAM" id="SSF51649">
    <property type="entry name" value="RuBisCo, C-terminal domain"/>
    <property type="match status" value="1"/>
</dbReference>
<dbReference type="GO" id="GO:0043715">
    <property type="term" value="F:2,3-diketo-5-methylthiopentyl-1-phosphate enolase activity"/>
    <property type="evidence" value="ECO:0007669"/>
    <property type="project" value="UniProtKB-EC"/>
</dbReference>
<organism evidence="10 11">
    <name type="scientific">Brevibacillus panacihumi W25</name>
    <dbReference type="NCBI Taxonomy" id="1408254"/>
    <lineage>
        <taxon>Bacteria</taxon>
        <taxon>Bacillati</taxon>
        <taxon>Bacillota</taxon>
        <taxon>Bacilli</taxon>
        <taxon>Bacillales</taxon>
        <taxon>Paenibacillaceae</taxon>
        <taxon>Brevibacillus</taxon>
    </lineage>
</organism>
<dbReference type="Gene3D" id="3.30.70.150">
    <property type="entry name" value="RuBisCO large subunit, N-terminal domain"/>
    <property type="match status" value="1"/>
</dbReference>
<evidence type="ECO:0000256" key="3">
    <source>
        <dbReference type="ARBA" id="ARBA00022842"/>
    </source>
</evidence>
<gene>
    <name evidence="10" type="primary">mtnW</name>
    <name evidence="10" type="ORF">T458_22875</name>
</gene>
<dbReference type="SFLD" id="SFLDS00014">
    <property type="entry name" value="RuBisCO"/>
    <property type="match status" value="1"/>
</dbReference>
<evidence type="ECO:0000256" key="4">
    <source>
        <dbReference type="ARBA" id="ARBA00023167"/>
    </source>
</evidence>
<dbReference type="InterPro" id="IPR036422">
    <property type="entry name" value="RuBisCO_lsu_N_sf"/>
</dbReference>
<evidence type="ECO:0000256" key="5">
    <source>
        <dbReference type="ARBA" id="ARBA00023235"/>
    </source>
</evidence>